<name>A0A9D4FJD2_DREPO</name>
<gene>
    <name evidence="1" type="ORF">DPMN_151358</name>
</gene>
<protein>
    <submittedName>
        <fullName evidence="1">Uncharacterized protein</fullName>
    </submittedName>
</protein>
<dbReference type="Proteomes" id="UP000828390">
    <property type="component" value="Unassembled WGS sequence"/>
</dbReference>
<proteinExistence type="predicted"/>
<evidence type="ECO:0000313" key="1">
    <source>
        <dbReference type="EMBL" id="KAH3797771.1"/>
    </source>
</evidence>
<reference evidence="1" key="2">
    <citation type="submission" date="2020-11" db="EMBL/GenBank/DDBJ databases">
        <authorList>
            <person name="McCartney M.A."/>
            <person name="Auch B."/>
            <person name="Kono T."/>
            <person name="Mallez S."/>
            <person name="Becker A."/>
            <person name="Gohl D.M."/>
            <person name="Silverstein K.A.T."/>
            <person name="Koren S."/>
            <person name="Bechman K.B."/>
            <person name="Herman A."/>
            <person name="Abrahante J.E."/>
            <person name="Garbe J."/>
        </authorList>
    </citation>
    <scope>NUCLEOTIDE SEQUENCE</scope>
    <source>
        <strain evidence="1">Duluth1</strain>
        <tissue evidence="1">Whole animal</tissue>
    </source>
</reference>
<dbReference type="EMBL" id="JAIWYP010000007">
    <property type="protein sequence ID" value="KAH3797771.1"/>
    <property type="molecule type" value="Genomic_DNA"/>
</dbReference>
<organism evidence="1 2">
    <name type="scientific">Dreissena polymorpha</name>
    <name type="common">Zebra mussel</name>
    <name type="synonym">Mytilus polymorpha</name>
    <dbReference type="NCBI Taxonomy" id="45954"/>
    <lineage>
        <taxon>Eukaryota</taxon>
        <taxon>Metazoa</taxon>
        <taxon>Spiralia</taxon>
        <taxon>Lophotrochozoa</taxon>
        <taxon>Mollusca</taxon>
        <taxon>Bivalvia</taxon>
        <taxon>Autobranchia</taxon>
        <taxon>Heteroconchia</taxon>
        <taxon>Euheterodonta</taxon>
        <taxon>Imparidentia</taxon>
        <taxon>Neoheterodontei</taxon>
        <taxon>Myida</taxon>
        <taxon>Dreissenoidea</taxon>
        <taxon>Dreissenidae</taxon>
        <taxon>Dreissena</taxon>
    </lineage>
</organism>
<evidence type="ECO:0000313" key="2">
    <source>
        <dbReference type="Proteomes" id="UP000828390"/>
    </source>
</evidence>
<sequence length="66" mass="7848">MDMVCNSKTCDCRQEGHLWAVMFRTFSLVLCSMYEIRRSLRKQLWSKACMHIFWVHLKRPGLAAVQ</sequence>
<accession>A0A9D4FJD2</accession>
<reference evidence="1" key="1">
    <citation type="journal article" date="2019" name="bioRxiv">
        <title>The Genome of the Zebra Mussel, Dreissena polymorpha: A Resource for Invasive Species Research.</title>
        <authorList>
            <person name="McCartney M.A."/>
            <person name="Auch B."/>
            <person name="Kono T."/>
            <person name="Mallez S."/>
            <person name="Zhang Y."/>
            <person name="Obille A."/>
            <person name="Becker A."/>
            <person name="Abrahante J.E."/>
            <person name="Garbe J."/>
            <person name="Badalamenti J.P."/>
            <person name="Herman A."/>
            <person name="Mangelson H."/>
            <person name="Liachko I."/>
            <person name="Sullivan S."/>
            <person name="Sone E.D."/>
            <person name="Koren S."/>
            <person name="Silverstein K.A.T."/>
            <person name="Beckman K.B."/>
            <person name="Gohl D.M."/>
        </authorList>
    </citation>
    <scope>NUCLEOTIDE SEQUENCE</scope>
    <source>
        <strain evidence="1">Duluth1</strain>
        <tissue evidence="1">Whole animal</tissue>
    </source>
</reference>
<comment type="caution">
    <text evidence="1">The sequence shown here is derived from an EMBL/GenBank/DDBJ whole genome shotgun (WGS) entry which is preliminary data.</text>
</comment>
<keyword evidence="2" id="KW-1185">Reference proteome</keyword>
<dbReference type="AlphaFoldDB" id="A0A9D4FJD2"/>